<dbReference type="GO" id="GO:0031204">
    <property type="term" value="P:post-translational protein targeting to membrane, translocation"/>
    <property type="evidence" value="ECO:0007669"/>
    <property type="project" value="TreeGrafter"/>
</dbReference>
<evidence type="ECO:0000256" key="7">
    <source>
        <dbReference type="ARBA" id="ARBA00022927"/>
    </source>
</evidence>
<dbReference type="Pfam" id="PF03839">
    <property type="entry name" value="Sec62"/>
    <property type="match status" value="1"/>
</dbReference>
<dbReference type="Proteomes" id="UP000320762">
    <property type="component" value="Unassembled WGS sequence"/>
</dbReference>
<organism evidence="13 14">
    <name type="scientific">Schizophyllum amplum</name>
    <dbReference type="NCBI Taxonomy" id="97359"/>
    <lineage>
        <taxon>Eukaryota</taxon>
        <taxon>Fungi</taxon>
        <taxon>Dikarya</taxon>
        <taxon>Basidiomycota</taxon>
        <taxon>Agaricomycotina</taxon>
        <taxon>Agaricomycetes</taxon>
        <taxon>Agaricomycetidae</taxon>
        <taxon>Agaricales</taxon>
        <taxon>Schizophyllaceae</taxon>
        <taxon>Schizophyllum</taxon>
    </lineage>
</organism>
<keyword evidence="9" id="KW-0811">Translocation</keyword>
<keyword evidence="5 12" id="KW-0812">Transmembrane</keyword>
<evidence type="ECO:0000256" key="5">
    <source>
        <dbReference type="ARBA" id="ARBA00022692"/>
    </source>
</evidence>
<evidence type="ECO:0000313" key="13">
    <source>
        <dbReference type="EMBL" id="TRM63657.1"/>
    </source>
</evidence>
<dbReference type="AlphaFoldDB" id="A0A550CFT7"/>
<evidence type="ECO:0000256" key="9">
    <source>
        <dbReference type="ARBA" id="ARBA00023010"/>
    </source>
</evidence>
<keyword evidence="6" id="KW-0256">Endoplasmic reticulum</keyword>
<evidence type="ECO:0000256" key="4">
    <source>
        <dbReference type="ARBA" id="ARBA00022448"/>
    </source>
</evidence>
<reference evidence="13 14" key="1">
    <citation type="journal article" date="2019" name="New Phytol.">
        <title>Comparative genomics reveals unique wood-decay strategies and fruiting body development in the Schizophyllaceae.</title>
        <authorList>
            <person name="Almasi E."/>
            <person name="Sahu N."/>
            <person name="Krizsan K."/>
            <person name="Balint B."/>
            <person name="Kovacs G.M."/>
            <person name="Kiss B."/>
            <person name="Cseklye J."/>
            <person name="Drula E."/>
            <person name="Henrissat B."/>
            <person name="Nagy I."/>
            <person name="Chovatia M."/>
            <person name="Adam C."/>
            <person name="LaButti K."/>
            <person name="Lipzen A."/>
            <person name="Riley R."/>
            <person name="Grigoriev I.V."/>
            <person name="Nagy L.G."/>
        </authorList>
    </citation>
    <scope>NUCLEOTIDE SEQUENCE [LARGE SCALE GENOMIC DNA]</scope>
    <source>
        <strain evidence="13 14">NL-1724</strain>
    </source>
</reference>
<dbReference type="PANTHER" id="PTHR12443:SF9">
    <property type="entry name" value="TRANSLOCATION PROTEIN SEC62"/>
    <property type="match status" value="1"/>
</dbReference>
<evidence type="ECO:0000256" key="3">
    <source>
        <dbReference type="ARBA" id="ARBA00021257"/>
    </source>
</evidence>
<proteinExistence type="inferred from homology"/>
<keyword evidence="14" id="KW-1185">Reference proteome</keyword>
<evidence type="ECO:0000256" key="8">
    <source>
        <dbReference type="ARBA" id="ARBA00022989"/>
    </source>
</evidence>
<evidence type="ECO:0000256" key="6">
    <source>
        <dbReference type="ARBA" id="ARBA00022824"/>
    </source>
</evidence>
<name>A0A550CFT7_9AGAR</name>
<dbReference type="NCBIfam" id="TIGR00869">
    <property type="entry name" value="sec62"/>
    <property type="match status" value="1"/>
</dbReference>
<keyword evidence="7" id="KW-0653">Protein transport</keyword>
<comment type="caution">
    <text evidence="13">The sequence shown here is derived from an EMBL/GenBank/DDBJ whole genome shotgun (WGS) entry which is preliminary data.</text>
</comment>
<evidence type="ECO:0000256" key="2">
    <source>
        <dbReference type="ARBA" id="ARBA00010604"/>
    </source>
</evidence>
<protein>
    <recommendedName>
        <fullName evidence="3">Translocation protein SEC62</fullName>
    </recommendedName>
</protein>
<comment type="similarity">
    <text evidence="2">Belongs to the SEC62 family.</text>
</comment>
<feature type="region of interest" description="Disordered" evidence="11">
    <location>
        <begin position="221"/>
        <end position="289"/>
    </location>
</feature>
<evidence type="ECO:0000256" key="11">
    <source>
        <dbReference type="SAM" id="MobiDB-lite"/>
    </source>
</evidence>
<evidence type="ECO:0000313" key="14">
    <source>
        <dbReference type="Proteomes" id="UP000320762"/>
    </source>
</evidence>
<gene>
    <name evidence="13" type="ORF">BD626DRAFT_274831</name>
</gene>
<dbReference type="InterPro" id="IPR004728">
    <property type="entry name" value="Sec62"/>
</dbReference>
<dbReference type="PANTHER" id="PTHR12443">
    <property type="entry name" value="TRANSLOCATION PROTEIN SEC62"/>
    <property type="match status" value="1"/>
</dbReference>
<keyword evidence="4" id="KW-0813">Transport</keyword>
<feature type="transmembrane region" description="Helical" evidence="12">
    <location>
        <begin position="154"/>
        <end position="187"/>
    </location>
</feature>
<dbReference type="InterPro" id="IPR011553">
    <property type="entry name" value="Sec62_asco"/>
</dbReference>
<feature type="transmembrane region" description="Helical" evidence="12">
    <location>
        <begin position="125"/>
        <end position="147"/>
    </location>
</feature>
<comment type="subcellular location">
    <subcellularLocation>
        <location evidence="1">Endoplasmic reticulum membrane</location>
        <topology evidence="1">Multi-pass membrane protein</topology>
    </subcellularLocation>
</comment>
<keyword evidence="8 12" id="KW-1133">Transmembrane helix</keyword>
<evidence type="ECO:0000256" key="10">
    <source>
        <dbReference type="ARBA" id="ARBA00023136"/>
    </source>
</evidence>
<evidence type="ECO:0000256" key="1">
    <source>
        <dbReference type="ARBA" id="ARBA00004477"/>
    </source>
</evidence>
<keyword evidence="10 12" id="KW-0472">Membrane</keyword>
<dbReference type="GO" id="GO:0005789">
    <property type="term" value="C:endoplasmic reticulum membrane"/>
    <property type="evidence" value="ECO:0007669"/>
    <property type="project" value="UniProtKB-SubCell"/>
</dbReference>
<dbReference type="OrthoDB" id="200187at2759"/>
<dbReference type="STRING" id="97359.A0A550CFT7"/>
<evidence type="ECO:0000256" key="12">
    <source>
        <dbReference type="SAM" id="Phobius"/>
    </source>
</evidence>
<sequence>MEQQQQKAPADIKQVAVFLRSGSAGLKVRVGTLNGKRFDYFRAKSAIKALTSPAYAKQKNVPKVTNEAEALDVLKRVNQFAFFLRVQRGAPTGSSSSSPKALQIIAEQQVAPEEYYAWFYDGPQWMNYVMGAGLVICMFGAVLFPLWPPSLRLGVYYLSMGMLGLLGLFFAIAIVRLIFYIISVIVASPGIWIFPKLFADVGFVESFIPLWEWDLPKKKKGKKEKGEKSEKGGKKRSKEGKLKEKAAETSPAPAGGVTEPSAAPTAEAKSEEVVDSGLSRPPSAQEVVG</sequence>
<accession>A0A550CFT7</accession>
<dbReference type="EMBL" id="VDMD01000009">
    <property type="protein sequence ID" value="TRM63657.1"/>
    <property type="molecule type" value="Genomic_DNA"/>
</dbReference>